<evidence type="ECO:0000256" key="2">
    <source>
        <dbReference type="ARBA" id="ARBA00022475"/>
    </source>
</evidence>
<feature type="binding site" evidence="9">
    <location>
        <begin position="77"/>
        <end position="79"/>
    </location>
    <ligand>
        <name>FMN</name>
        <dbReference type="ChEBI" id="CHEBI:58210"/>
    </ligand>
</feature>
<dbReference type="PATRIC" id="fig|932677.3.peg.1072"/>
<keyword evidence="6" id="KW-0472">Membrane</keyword>
<dbReference type="Pfam" id="PF01070">
    <property type="entry name" value="FMN_dh"/>
    <property type="match status" value="1"/>
</dbReference>
<dbReference type="Gene3D" id="3.20.20.70">
    <property type="entry name" value="Aldolase class I"/>
    <property type="match status" value="1"/>
</dbReference>
<dbReference type="KEGG" id="paj:PAJ_0935"/>
<dbReference type="RefSeq" id="WP_014593513.1">
    <property type="nucleotide sequence ID" value="NC_017531.2"/>
</dbReference>
<feature type="binding site" evidence="9">
    <location>
        <position position="251"/>
    </location>
    <ligand>
        <name>FMN</name>
        <dbReference type="ChEBI" id="CHEBI:58210"/>
    </ligand>
</feature>
<feature type="binding site" evidence="9">
    <location>
        <position position="129"/>
    </location>
    <ligand>
        <name>glyoxylate</name>
        <dbReference type="ChEBI" id="CHEBI:36655"/>
    </ligand>
</feature>
<feature type="domain" description="FMN hydroxy acid dehydrogenase" evidence="10">
    <location>
        <begin position="1"/>
        <end position="380"/>
    </location>
</feature>
<dbReference type="Proteomes" id="UP000006690">
    <property type="component" value="Plasmid pEA320"/>
</dbReference>
<reference evidence="11" key="1">
    <citation type="submission" date="2010-12" db="EMBL/GenBank/DDBJ databases">
        <title>Genome sequence of Pantoea ananatis AJ13355.</title>
        <authorList>
            <person name="Hara Y."/>
        </authorList>
    </citation>
    <scope>NUCLEOTIDE SEQUENCE</scope>
    <source>
        <strain evidence="11">AJ13355</strain>
        <plasmid evidence="12">pEA320</plasmid>
    </source>
</reference>
<comment type="cofactor">
    <cofactor evidence="1">
        <name>FMN</name>
        <dbReference type="ChEBI" id="CHEBI:58210"/>
    </cofactor>
</comment>
<evidence type="ECO:0000256" key="8">
    <source>
        <dbReference type="PIRSR" id="PIRSR000138-1"/>
    </source>
</evidence>
<feature type="binding site" evidence="9">
    <location>
        <position position="106"/>
    </location>
    <ligand>
        <name>FMN</name>
        <dbReference type="ChEBI" id="CHEBI:58210"/>
    </ligand>
</feature>
<dbReference type="EMBL" id="AP012033">
    <property type="protein sequence ID" value="BAK14143.1"/>
    <property type="molecule type" value="Genomic_DNA"/>
</dbReference>
<organism evidence="11 13">
    <name type="scientific">Pantoea ananatis (strain AJ13355)</name>
    <dbReference type="NCBI Taxonomy" id="932677"/>
    <lineage>
        <taxon>Bacteria</taxon>
        <taxon>Pseudomonadati</taxon>
        <taxon>Pseudomonadota</taxon>
        <taxon>Gammaproteobacteria</taxon>
        <taxon>Enterobacterales</taxon>
        <taxon>Erwiniaceae</taxon>
        <taxon>Pantoea</taxon>
    </lineage>
</organism>
<dbReference type="GO" id="GO:0004459">
    <property type="term" value="F:L-lactate dehydrogenase (NAD+) activity"/>
    <property type="evidence" value="ECO:0007669"/>
    <property type="project" value="TreeGrafter"/>
</dbReference>
<dbReference type="AlphaFoldDB" id="A0A0H3KZE3"/>
<evidence type="ECO:0000256" key="7">
    <source>
        <dbReference type="ARBA" id="ARBA00024042"/>
    </source>
</evidence>
<dbReference type="EMBL" id="AP012032">
    <property type="protein sequence ID" value="BAK11015.1"/>
    <property type="molecule type" value="Genomic_DNA"/>
</dbReference>
<dbReference type="PIRSF" id="PIRSF000138">
    <property type="entry name" value="Al-hdrx_acd_dh"/>
    <property type="match status" value="1"/>
</dbReference>
<dbReference type="FunFam" id="3.20.20.70:FF:000029">
    <property type="entry name" value="L-lactate dehydrogenase"/>
    <property type="match status" value="1"/>
</dbReference>
<sequence>MIVSSPADYREAARMRIPRFLFDYIDGGAVAENTMNANAYELSSVALRQRVLCGVGETNLSTKVLGSSWSLPITLGPVGATGMYARRGEVKAARAASKTGIPYTLSTVSVCSIEEVASHASGELWSQLYVLKDRGYMRNALERSWAAGMKTLVFTVDMPIPGSRYRDKRSGMSGPMSTLRQYVQACIHPQWALDVGLRGRPLSFGNIEAYTRHKMKMADYMGFISSNFDPSITWKDLEWIRESWQGNLIIKGILEPEDARNAVRLGADGIVVSNHGGRQLDGAVPTARALPRVADAVGDDLTVLVDSGIRSGVDVIRMLALGAKGVLLGRAYIYALAAAGEQGVEHLLRLYAEDMKVTMTLTGATSPSDINSGCLDRLEKELLTLQR</sequence>
<dbReference type="OrthoDB" id="9770452at2"/>
<evidence type="ECO:0000256" key="3">
    <source>
        <dbReference type="ARBA" id="ARBA00022630"/>
    </source>
</evidence>
<dbReference type="InterPro" id="IPR008259">
    <property type="entry name" value="FMN_hydac_DH_AS"/>
</dbReference>
<feature type="binding site" evidence="9">
    <location>
        <begin position="306"/>
        <end position="310"/>
    </location>
    <ligand>
        <name>FMN</name>
        <dbReference type="ChEBI" id="CHEBI:58210"/>
    </ligand>
</feature>
<feature type="binding site" evidence="9">
    <location>
        <position position="278"/>
    </location>
    <ligand>
        <name>glyoxylate</name>
        <dbReference type="ChEBI" id="CHEBI:36655"/>
    </ligand>
</feature>
<dbReference type="GO" id="GO:0005886">
    <property type="term" value="C:plasma membrane"/>
    <property type="evidence" value="ECO:0007669"/>
    <property type="project" value="TreeGrafter"/>
</dbReference>
<feature type="binding site" evidence="9">
    <location>
        <position position="24"/>
    </location>
    <ligand>
        <name>glyoxylate</name>
        <dbReference type="ChEBI" id="CHEBI:36655"/>
    </ligand>
</feature>
<dbReference type="HOGENOM" id="CLU_020639_0_0_6"/>
<evidence type="ECO:0000256" key="6">
    <source>
        <dbReference type="ARBA" id="ARBA00023136"/>
    </source>
</evidence>
<dbReference type="InterPro" id="IPR013785">
    <property type="entry name" value="Aldolase_TIM"/>
</dbReference>
<feature type="binding site" evidence="9">
    <location>
        <position position="275"/>
    </location>
    <ligand>
        <name>glyoxylate</name>
        <dbReference type="ChEBI" id="CHEBI:36655"/>
    </ligand>
</feature>
<keyword evidence="4 9" id="KW-0288">FMN</keyword>
<feature type="binding site" evidence="9">
    <location>
        <position position="164"/>
    </location>
    <ligand>
        <name>glyoxylate</name>
        <dbReference type="ChEBI" id="CHEBI:36655"/>
    </ligand>
</feature>
<geneLocation type="plasmid" evidence="12 13">
    <name>pEA320</name>
</geneLocation>
<comment type="similarity">
    <text evidence="7">Belongs to the FMN-dependent alpha-hydroxy acid dehydrogenase family.</text>
</comment>
<dbReference type="InterPro" id="IPR020920">
    <property type="entry name" value="LldD"/>
</dbReference>
<evidence type="ECO:0000313" key="11">
    <source>
        <dbReference type="EMBL" id="BAK11015.1"/>
    </source>
</evidence>
<dbReference type="InterPro" id="IPR037396">
    <property type="entry name" value="FMN_HAD"/>
</dbReference>
<evidence type="ECO:0000256" key="4">
    <source>
        <dbReference type="ARBA" id="ARBA00022643"/>
    </source>
</evidence>
<feature type="binding site" evidence="9">
    <location>
        <position position="155"/>
    </location>
    <ligand>
        <name>FMN</name>
        <dbReference type="ChEBI" id="CHEBI:58210"/>
    </ligand>
</feature>
<feature type="binding site" evidence="9">
    <location>
        <begin position="329"/>
        <end position="330"/>
    </location>
    <ligand>
        <name>FMN</name>
        <dbReference type="ChEBI" id="CHEBI:58210"/>
    </ligand>
</feature>
<dbReference type="NCBIfam" id="NF008398">
    <property type="entry name" value="PRK11197.1"/>
    <property type="match status" value="1"/>
</dbReference>
<dbReference type="GO" id="GO:0010181">
    <property type="term" value="F:FMN binding"/>
    <property type="evidence" value="ECO:0007669"/>
    <property type="project" value="InterPro"/>
</dbReference>
<feature type="active site" description="Proton acceptor" evidence="8">
    <location>
        <position position="275"/>
    </location>
</feature>
<reference evidence="13" key="2">
    <citation type="journal article" date="2012" name="Appl. Microbiol. Biotechnol.">
        <title>The complete genome sequence of Pantoea ananatis AJ13355, an organism with great biotechnological potential.</title>
        <authorList>
            <person name="Hara Y."/>
            <person name="Kadotani N."/>
            <person name="Izui H."/>
            <person name="Katashkina J.I."/>
            <person name="Kuvaeva T.M."/>
            <person name="Andreeva I.G."/>
            <person name="Golubeva L.I."/>
            <person name="Malko D.B."/>
            <person name="Makeev V.J."/>
            <person name="Mashko S.V."/>
            <person name="Kozlov Y.I."/>
        </authorList>
    </citation>
    <scope>NUCLEOTIDE SEQUENCE [LARGE SCALE GENOMIC DNA]</scope>
    <source>
        <strain evidence="13">AJ13355</strain>
        <plasmid evidence="13">Plasmid pEA320</plasmid>
    </source>
</reference>
<dbReference type="PANTHER" id="PTHR10578:SF85">
    <property type="entry name" value="L-LACTATE DEHYDROGENASE"/>
    <property type="match status" value="1"/>
</dbReference>
<protein>
    <submittedName>
        <fullName evidence="11 12">L-lactate dehydrogenase</fullName>
    </submittedName>
</protein>
<dbReference type="KEGG" id="paj:PAJ_p0276"/>
<proteinExistence type="inferred from homology"/>
<keyword evidence="3 9" id="KW-0285">Flavoprotein</keyword>
<keyword evidence="5" id="KW-0560">Oxidoreductase</keyword>
<feature type="binding site" evidence="9">
    <location>
        <position position="273"/>
    </location>
    <ligand>
        <name>FMN</name>
        <dbReference type="ChEBI" id="CHEBI:58210"/>
    </ligand>
</feature>
<dbReference type="PROSITE" id="PS51349">
    <property type="entry name" value="FMN_HYDROXY_ACID_DH_2"/>
    <property type="match status" value="1"/>
</dbReference>
<keyword evidence="12" id="KW-0614">Plasmid</keyword>
<dbReference type="GO" id="GO:0006089">
    <property type="term" value="P:lactate metabolic process"/>
    <property type="evidence" value="ECO:0007669"/>
    <property type="project" value="InterPro"/>
</dbReference>
<dbReference type="PROSITE" id="PS00557">
    <property type="entry name" value="FMN_HYDROXY_ACID_DH_1"/>
    <property type="match status" value="1"/>
</dbReference>
<name>A0A0H3KZE3_PANAA</name>
<dbReference type="PANTHER" id="PTHR10578">
    <property type="entry name" value="S -2-HYDROXY-ACID OXIDASE-RELATED"/>
    <property type="match status" value="1"/>
</dbReference>
<dbReference type="InterPro" id="IPR000262">
    <property type="entry name" value="FMN-dep_DH"/>
</dbReference>
<evidence type="ECO:0000256" key="1">
    <source>
        <dbReference type="ARBA" id="ARBA00001917"/>
    </source>
</evidence>
<dbReference type="CDD" id="cd02809">
    <property type="entry name" value="alpha_hydroxyacid_oxid_FMN"/>
    <property type="match status" value="1"/>
</dbReference>
<gene>
    <name evidence="11" type="primary">lldD</name>
    <name evidence="11" type="ordered locus">PAJ_0935</name>
    <name evidence="12" type="ORF">PAJ_p0276</name>
</gene>
<dbReference type="NCBIfam" id="NF033901">
    <property type="entry name" value="L_lactate_LldD"/>
    <property type="match status" value="1"/>
</dbReference>
<dbReference type="eggNOG" id="COG1304">
    <property type="taxonomic scope" value="Bacteria"/>
</dbReference>
<dbReference type="SUPFAM" id="SSF51395">
    <property type="entry name" value="FMN-linked oxidoreductases"/>
    <property type="match status" value="1"/>
</dbReference>
<evidence type="ECO:0000256" key="5">
    <source>
        <dbReference type="ARBA" id="ARBA00023002"/>
    </source>
</evidence>
<dbReference type="Proteomes" id="UP000006690">
    <property type="component" value="Chromosome"/>
</dbReference>
<evidence type="ECO:0000313" key="12">
    <source>
        <dbReference type="EMBL" id="BAK14143.1"/>
    </source>
</evidence>
<evidence type="ECO:0000313" key="13">
    <source>
        <dbReference type="Proteomes" id="UP000006690"/>
    </source>
</evidence>
<evidence type="ECO:0000259" key="10">
    <source>
        <dbReference type="PROSITE" id="PS51349"/>
    </source>
</evidence>
<dbReference type="GO" id="GO:0009060">
    <property type="term" value="P:aerobic respiration"/>
    <property type="evidence" value="ECO:0007669"/>
    <property type="project" value="TreeGrafter"/>
</dbReference>
<dbReference type="InterPro" id="IPR012133">
    <property type="entry name" value="Alpha-hydoxy_acid_DH_FMN"/>
</dbReference>
<evidence type="ECO:0000256" key="9">
    <source>
        <dbReference type="PIRSR" id="PIRSR000138-2"/>
    </source>
</evidence>
<keyword evidence="2" id="KW-1003">Cell membrane</keyword>
<feature type="binding site" evidence="9">
    <location>
        <position position="127"/>
    </location>
    <ligand>
        <name>FMN</name>
        <dbReference type="ChEBI" id="CHEBI:58210"/>
    </ligand>
</feature>
<accession>A0A0H3KZE3</accession>